<sequence length="232" mass="24692">MTPLLPTSKYTLTPPPLEDLATRLQSALAKNYGHSSVTVSQCPDLRLPPFHLATQGLSSNECIADVGGQANLFPKPRLECKYSLLKIAKAMEMGPEVGSLVGAGAGPFHVVGQNCELAPTLSWKGSFENIENRTYVAKIAKDSGEAIVSKCPSTDCALMVNLFGSSGLPGPVLKITARGRQGSEGSFPKCISTALHEAYGDSQPTFPLNHLEAETTWKTGSPTIPSPHQWCV</sequence>
<keyword evidence="4" id="KW-0378">Hydrolase</keyword>
<evidence type="ECO:0000256" key="3">
    <source>
        <dbReference type="ARBA" id="ARBA00022723"/>
    </source>
</evidence>
<dbReference type="SUPFAM" id="SSF117856">
    <property type="entry name" value="AF0104/ALDC/Ptd012-like"/>
    <property type="match status" value="1"/>
</dbReference>
<reference evidence="9" key="1">
    <citation type="submission" date="2017-03" db="EMBL/GenBank/DDBJ databases">
        <title>Genomes of endolithic fungi from Antarctica.</title>
        <authorList>
            <person name="Coleine C."/>
            <person name="Masonjones S."/>
            <person name="Stajich J.E."/>
        </authorList>
    </citation>
    <scope>NUCLEOTIDE SEQUENCE [LARGE SCALE GENOMIC DNA]</scope>
    <source>
        <strain evidence="9">CCFEE 5527</strain>
    </source>
</reference>
<dbReference type="Pfam" id="PF08925">
    <property type="entry name" value="DUF1907"/>
    <property type="match status" value="1"/>
</dbReference>
<comment type="subcellular location">
    <subcellularLocation>
        <location evidence="1">Nucleus</location>
    </subcellularLocation>
</comment>
<comment type="caution">
    <text evidence="8">The sequence shown here is derived from an EMBL/GenBank/DDBJ whole genome shotgun (WGS) entry which is preliminary data.</text>
</comment>
<dbReference type="GO" id="GO:0008270">
    <property type="term" value="F:zinc ion binding"/>
    <property type="evidence" value="ECO:0007669"/>
    <property type="project" value="TreeGrafter"/>
</dbReference>
<name>A0A1V8SZ38_9PEZI</name>
<dbReference type="GO" id="GO:0016788">
    <property type="term" value="F:hydrolase activity, acting on ester bonds"/>
    <property type="evidence" value="ECO:0007669"/>
    <property type="project" value="TreeGrafter"/>
</dbReference>
<organism evidence="8 9">
    <name type="scientific">Cryoendolithus antarcticus</name>
    <dbReference type="NCBI Taxonomy" id="1507870"/>
    <lineage>
        <taxon>Eukaryota</taxon>
        <taxon>Fungi</taxon>
        <taxon>Dikarya</taxon>
        <taxon>Ascomycota</taxon>
        <taxon>Pezizomycotina</taxon>
        <taxon>Dothideomycetes</taxon>
        <taxon>Dothideomycetidae</taxon>
        <taxon>Cladosporiales</taxon>
        <taxon>Cladosporiaceae</taxon>
        <taxon>Cryoendolithus</taxon>
    </lineage>
</organism>
<dbReference type="InParanoid" id="A0A1V8SZ38"/>
<evidence type="ECO:0000313" key="8">
    <source>
        <dbReference type="EMBL" id="OQO04436.1"/>
    </source>
</evidence>
<protein>
    <recommendedName>
        <fullName evidence="7">DUF1907 domain-containing protein</fullName>
    </recommendedName>
</protein>
<dbReference type="EMBL" id="NAJO01000021">
    <property type="protein sequence ID" value="OQO04436.1"/>
    <property type="molecule type" value="Genomic_DNA"/>
</dbReference>
<dbReference type="SMART" id="SM01168">
    <property type="entry name" value="DUF1907"/>
    <property type="match status" value="1"/>
</dbReference>
<evidence type="ECO:0000313" key="9">
    <source>
        <dbReference type="Proteomes" id="UP000192596"/>
    </source>
</evidence>
<evidence type="ECO:0000256" key="6">
    <source>
        <dbReference type="ARBA" id="ARBA00023242"/>
    </source>
</evidence>
<evidence type="ECO:0000256" key="2">
    <source>
        <dbReference type="ARBA" id="ARBA00011245"/>
    </source>
</evidence>
<keyword evidence="6" id="KW-0539">Nucleus</keyword>
<dbReference type="PANTHER" id="PTHR13204:SF1">
    <property type="entry name" value="ESTER HYDROLASE C11ORF54"/>
    <property type="match status" value="1"/>
</dbReference>
<evidence type="ECO:0000256" key="4">
    <source>
        <dbReference type="ARBA" id="ARBA00022801"/>
    </source>
</evidence>
<accession>A0A1V8SZ38</accession>
<keyword evidence="5" id="KW-0862">Zinc</keyword>
<proteinExistence type="predicted"/>
<evidence type="ECO:0000256" key="1">
    <source>
        <dbReference type="ARBA" id="ARBA00004123"/>
    </source>
</evidence>
<dbReference type="InterPro" id="IPR015021">
    <property type="entry name" value="C11orf54_DUF1907"/>
</dbReference>
<dbReference type="PANTHER" id="PTHR13204">
    <property type="entry name" value="PTD012 PROTEIN"/>
    <property type="match status" value="1"/>
</dbReference>
<feature type="domain" description="DUF1907" evidence="7">
    <location>
        <begin position="23"/>
        <end position="232"/>
    </location>
</feature>
<evidence type="ECO:0000256" key="5">
    <source>
        <dbReference type="ARBA" id="ARBA00022833"/>
    </source>
</evidence>
<gene>
    <name evidence="8" type="ORF">B0A48_09358</name>
</gene>
<dbReference type="GO" id="GO:0005634">
    <property type="term" value="C:nucleus"/>
    <property type="evidence" value="ECO:0007669"/>
    <property type="project" value="UniProtKB-SubCell"/>
</dbReference>
<dbReference type="AlphaFoldDB" id="A0A1V8SZ38"/>
<dbReference type="Proteomes" id="UP000192596">
    <property type="component" value="Unassembled WGS sequence"/>
</dbReference>
<keyword evidence="3" id="KW-0479">Metal-binding</keyword>
<keyword evidence="9" id="KW-1185">Reference proteome</keyword>
<evidence type="ECO:0000259" key="7">
    <source>
        <dbReference type="SMART" id="SM01168"/>
    </source>
</evidence>
<comment type="subunit">
    <text evidence="2">Monomer.</text>
</comment>
<dbReference type="OrthoDB" id="5119241at2759"/>